<organism evidence="9 10">
    <name type="scientific">Parelaphostrongylus tenuis</name>
    <name type="common">Meningeal worm</name>
    <dbReference type="NCBI Taxonomy" id="148309"/>
    <lineage>
        <taxon>Eukaryota</taxon>
        <taxon>Metazoa</taxon>
        <taxon>Ecdysozoa</taxon>
        <taxon>Nematoda</taxon>
        <taxon>Chromadorea</taxon>
        <taxon>Rhabditida</taxon>
        <taxon>Rhabditina</taxon>
        <taxon>Rhabditomorpha</taxon>
        <taxon>Strongyloidea</taxon>
        <taxon>Metastrongylidae</taxon>
        <taxon>Parelaphostrongylus</taxon>
    </lineage>
</organism>
<dbReference type="GO" id="GO:0016459">
    <property type="term" value="C:myosin complex"/>
    <property type="evidence" value="ECO:0007669"/>
    <property type="project" value="UniProtKB-KW"/>
</dbReference>
<feature type="region of interest" description="Actin-binding" evidence="6">
    <location>
        <begin position="606"/>
        <end position="628"/>
    </location>
</feature>
<evidence type="ECO:0000256" key="6">
    <source>
        <dbReference type="PROSITE-ProRule" id="PRU00782"/>
    </source>
</evidence>
<dbReference type="Proteomes" id="UP001196413">
    <property type="component" value="Unassembled WGS sequence"/>
</dbReference>
<evidence type="ECO:0000256" key="5">
    <source>
        <dbReference type="ARBA" id="ARBA00023203"/>
    </source>
</evidence>
<evidence type="ECO:0000256" key="4">
    <source>
        <dbReference type="ARBA" id="ARBA00023175"/>
    </source>
</evidence>
<dbReference type="GO" id="GO:0005524">
    <property type="term" value="F:ATP binding"/>
    <property type="evidence" value="ECO:0007669"/>
    <property type="project" value="UniProtKB-UniRule"/>
</dbReference>
<feature type="binding site" evidence="6">
    <location>
        <begin position="117"/>
        <end position="124"/>
    </location>
    <ligand>
        <name>ATP</name>
        <dbReference type="ChEBI" id="CHEBI:30616"/>
    </ligand>
</feature>
<dbReference type="Pfam" id="PF00612">
    <property type="entry name" value="IQ"/>
    <property type="match status" value="2"/>
</dbReference>
<accession>A0AAD5MKV7</accession>
<reference evidence="9" key="1">
    <citation type="submission" date="2021-06" db="EMBL/GenBank/DDBJ databases">
        <title>Parelaphostrongylus tenuis whole genome reference sequence.</title>
        <authorList>
            <person name="Garwood T.J."/>
            <person name="Larsen P.A."/>
            <person name="Fountain-Jones N.M."/>
            <person name="Garbe J.R."/>
            <person name="Macchietto M.G."/>
            <person name="Kania S.A."/>
            <person name="Gerhold R.W."/>
            <person name="Richards J.E."/>
            <person name="Wolf T.M."/>
        </authorList>
    </citation>
    <scope>NUCLEOTIDE SEQUENCE</scope>
    <source>
        <strain evidence="9">MNPRO001-30</strain>
        <tissue evidence="9">Meninges</tissue>
    </source>
</reference>
<dbReference type="Gene3D" id="3.40.850.10">
    <property type="entry name" value="Kinesin motor domain"/>
    <property type="match status" value="1"/>
</dbReference>
<dbReference type="PROSITE" id="PS51016">
    <property type="entry name" value="MYTH4"/>
    <property type="match status" value="1"/>
</dbReference>
<name>A0AAD5MKV7_PARTN</name>
<evidence type="ECO:0000256" key="1">
    <source>
        <dbReference type="ARBA" id="ARBA00022741"/>
    </source>
</evidence>
<feature type="domain" description="MyTH4" evidence="7">
    <location>
        <begin position="882"/>
        <end position="1031"/>
    </location>
</feature>
<dbReference type="GO" id="GO:0007015">
    <property type="term" value="P:actin filament organization"/>
    <property type="evidence" value="ECO:0007669"/>
    <property type="project" value="TreeGrafter"/>
</dbReference>
<evidence type="ECO:0000259" key="8">
    <source>
        <dbReference type="PROSITE" id="PS51456"/>
    </source>
</evidence>
<dbReference type="InterPro" id="IPR038185">
    <property type="entry name" value="MyTH4_dom_sf"/>
</dbReference>
<keyword evidence="2 6" id="KW-0067">ATP-binding</keyword>
<dbReference type="GO" id="GO:0098858">
    <property type="term" value="C:actin-based cell projection"/>
    <property type="evidence" value="ECO:0007669"/>
    <property type="project" value="TreeGrafter"/>
</dbReference>
<dbReference type="GO" id="GO:0005737">
    <property type="term" value="C:cytoplasm"/>
    <property type="evidence" value="ECO:0007669"/>
    <property type="project" value="TreeGrafter"/>
</dbReference>
<feature type="domain" description="Myosin motor" evidence="8">
    <location>
        <begin position="27"/>
        <end position="732"/>
    </location>
</feature>
<dbReference type="PANTHER" id="PTHR13140:SF709">
    <property type="entry name" value="UNCONVENTIONAL MYOSIN-XV"/>
    <property type="match status" value="1"/>
</dbReference>
<dbReference type="EMBL" id="JAHQIW010000088">
    <property type="protein sequence ID" value="KAJ1345944.1"/>
    <property type="molecule type" value="Genomic_DNA"/>
</dbReference>
<dbReference type="GO" id="GO:0051015">
    <property type="term" value="F:actin filament binding"/>
    <property type="evidence" value="ECO:0007669"/>
    <property type="project" value="TreeGrafter"/>
</dbReference>
<proteinExistence type="inferred from homology"/>
<keyword evidence="10" id="KW-1185">Reference proteome</keyword>
<evidence type="ECO:0000259" key="7">
    <source>
        <dbReference type="PROSITE" id="PS51016"/>
    </source>
</evidence>
<dbReference type="Gene3D" id="1.20.58.530">
    <property type="match status" value="1"/>
</dbReference>
<protein>
    <submittedName>
        <fullName evidence="9">Uncharacterized protein</fullName>
    </submittedName>
</protein>
<dbReference type="Pfam" id="PF00784">
    <property type="entry name" value="MyTH4"/>
    <property type="match status" value="1"/>
</dbReference>
<dbReference type="PANTHER" id="PTHR13140">
    <property type="entry name" value="MYOSIN"/>
    <property type="match status" value="1"/>
</dbReference>
<dbReference type="SMART" id="SM00242">
    <property type="entry name" value="MYSc"/>
    <property type="match status" value="1"/>
</dbReference>
<evidence type="ECO:0000313" key="10">
    <source>
        <dbReference type="Proteomes" id="UP001196413"/>
    </source>
</evidence>
<dbReference type="PROSITE" id="PS50096">
    <property type="entry name" value="IQ"/>
    <property type="match status" value="2"/>
</dbReference>
<dbReference type="InterPro" id="IPR000048">
    <property type="entry name" value="IQ_motif_EF-hand-BS"/>
</dbReference>
<evidence type="ECO:0000256" key="2">
    <source>
        <dbReference type="ARBA" id="ARBA00022840"/>
    </source>
</evidence>
<evidence type="ECO:0000313" key="9">
    <source>
        <dbReference type="EMBL" id="KAJ1345944.1"/>
    </source>
</evidence>
<dbReference type="Gene3D" id="1.25.40.530">
    <property type="entry name" value="MyTH4 domain"/>
    <property type="match status" value="2"/>
</dbReference>
<dbReference type="SMART" id="SM00139">
    <property type="entry name" value="MyTH4"/>
    <property type="match status" value="1"/>
</dbReference>
<gene>
    <name evidence="9" type="ORF">KIN20_000586</name>
</gene>
<dbReference type="InterPro" id="IPR000857">
    <property type="entry name" value="MyTH4_dom"/>
</dbReference>
<evidence type="ECO:0000256" key="3">
    <source>
        <dbReference type="ARBA" id="ARBA00023123"/>
    </source>
</evidence>
<dbReference type="Gene3D" id="6.20.240.20">
    <property type="match status" value="1"/>
</dbReference>
<dbReference type="Gene3D" id="1.20.120.720">
    <property type="entry name" value="Myosin VI head, motor domain, U50 subdomain"/>
    <property type="match status" value="1"/>
</dbReference>
<dbReference type="PRINTS" id="PR00193">
    <property type="entry name" value="MYOSINHEAVY"/>
</dbReference>
<dbReference type="InterPro" id="IPR001609">
    <property type="entry name" value="Myosin_head_motor_dom-like"/>
</dbReference>
<keyword evidence="1 6" id="KW-0547">Nucleotide-binding</keyword>
<sequence>MKTWRENINFAKSISVPVTRMVTVGPAVDENLLNLTDISEINVLHVIEDRFNNKRIYTNVGDVLLAINPFEKYKIYDESVIAQYQQSNEYAHIFTPARCAVENIRNGSNFESIVFSGESNSGKSFNALQLMKYLVTSPNSEITVKQIEAITNIFNSFGCAKTVKNEDATRFGYCIEFLYKKNRVVGLNVCNTLPLETIRVVSQRPGERNFNVFYELCAGMPSDTKVTYGIRDQQKFFYMAQGKVVGDVGRQDDSDKFERLDSSLEIVGFTDEQRQTIYKTLATILHLGNMYFRQRRDIKSESSHVEMGNDVELKWASYLLDVDIDRFTSCFTHKIAKTDDGLTRTPYCIGQALDVRDAVAMTLYEVLFNWIVNRISSRFKCADHTAVISIIDCYGIERYNNNGLEQLLINTVNEKLESAFIKQTFLNEMAYYANEGLVFDWKNTMGDEAGLISLESRDTRCKTFRRRHRSVPSQIPSTLENEKVIDLLCKKPYGLLHLIDDECKFPKTSDESYLRHCNLNHLDKSVYGKAKNKDKQQMLVRHSFGTTWYNVHGFVQRNKRSLPIQIANVLAKSQNPVISMLFRSMASDREYADYTVYAANQFNTSSTALIEEILSGRSHFIRCLKSNNERLPATFDTTTLARQLNAFSVLETLHFRQVGFPIRIPFKRFTQSYRCLLPSEIAFCQNQKEIIVDILDGQGVRFANDFKIGLSYVFLRNRLADQLLATAERVQRDAAHIIQKTIRMYIVRKRYLRKRNAVIRIQAAVRGWKARKESCVLREQIFNKLSNQTKRNRRLSVYYEALKSEYSDQKCPSVLFGFMDTKNMPWKEVESPSFKDSKPNDDNIKITTNYLPIKLKRHIDIIEPTSIEKFAAENFKGHLLEPRRGPILTPFLHKECNADFRLSLEIFKLILKYMNDQTLSREQLDDLGRYIVKQGINHPCQRDEIFVQLCNQIYRNPNKEAQSRCCRLLLHAVGTFAPTKSVLPMLISFCGQQRSSLQTQLLNTIARRMNIPDNETARLLPASFLEMRAIYNLHNPAVEVNSQDGQTHVVEAHSWITNEELVNKVLRHRGIGNPNGWGIELETKSMLYYPTAAHFLHDVISEIELGKEENKKSVELAMPLKY</sequence>
<dbReference type="Gene3D" id="1.20.5.190">
    <property type="match status" value="1"/>
</dbReference>
<comment type="caution">
    <text evidence="9">The sequence shown here is derived from an EMBL/GenBank/DDBJ whole genome shotgun (WGS) entry which is preliminary data.</text>
</comment>
<dbReference type="Pfam" id="PF00063">
    <property type="entry name" value="Myosin_head"/>
    <property type="match status" value="2"/>
</dbReference>
<dbReference type="GO" id="GO:0000146">
    <property type="term" value="F:microfilament motor activity"/>
    <property type="evidence" value="ECO:0007669"/>
    <property type="project" value="TreeGrafter"/>
</dbReference>
<keyword evidence="5 6" id="KW-0009">Actin-binding</keyword>
<keyword evidence="3 6" id="KW-0518">Myosin</keyword>
<dbReference type="AlphaFoldDB" id="A0AAD5MKV7"/>
<dbReference type="Gene3D" id="1.10.10.820">
    <property type="match status" value="1"/>
</dbReference>
<dbReference type="InterPro" id="IPR027417">
    <property type="entry name" value="P-loop_NTPase"/>
</dbReference>
<dbReference type="SUPFAM" id="SSF52540">
    <property type="entry name" value="P-loop containing nucleoside triphosphate hydrolases"/>
    <property type="match status" value="1"/>
</dbReference>
<dbReference type="InterPro" id="IPR036961">
    <property type="entry name" value="Kinesin_motor_dom_sf"/>
</dbReference>
<dbReference type="Gene3D" id="3.10.20.90">
    <property type="entry name" value="Phosphatidylinositol 3-kinase Catalytic Subunit, Chain A, domain 1"/>
    <property type="match status" value="1"/>
</dbReference>
<dbReference type="SMART" id="SM00015">
    <property type="entry name" value="IQ"/>
    <property type="match status" value="2"/>
</dbReference>
<dbReference type="PROSITE" id="PS51456">
    <property type="entry name" value="MYOSIN_MOTOR"/>
    <property type="match status" value="1"/>
</dbReference>
<dbReference type="GO" id="GO:0016020">
    <property type="term" value="C:membrane"/>
    <property type="evidence" value="ECO:0007669"/>
    <property type="project" value="TreeGrafter"/>
</dbReference>
<keyword evidence="4 6" id="KW-0505">Motor protein</keyword>
<comment type="similarity">
    <text evidence="6">Belongs to the TRAFAC class myosin-kinesin ATPase superfamily. Myosin family.</text>
</comment>